<proteinExistence type="inferred from homology"/>
<name>A2BLB3_HYPBU</name>
<feature type="domain" description="Thioredoxin-like fold" evidence="2">
    <location>
        <begin position="37"/>
        <end position="119"/>
    </location>
</feature>
<dbReference type="EMBL" id="CP000493">
    <property type="protein sequence ID" value="ABM80774.1"/>
    <property type="molecule type" value="Genomic_DNA"/>
</dbReference>
<dbReference type="Proteomes" id="UP000002593">
    <property type="component" value="Chromosome"/>
</dbReference>
<dbReference type="Pfam" id="PF13192">
    <property type="entry name" value="Thioredoxin_3"/>
    <property type="match status" value="2"/>
</dbReference>
<dbReference type="SUPFAM" id="SSF52833">
    <property type="entry name" value="Thioredoxin-like"/>
    <property type="match status" value="2"/>
</dbReference>
<organism evidence="3 4">
    <name type="scientific">Hyperthermus butylicus (strain DSM 5456 / JCM 9403 / PLM1-5)</name>
    <dbReference type="NCBI Taxonomy" id="415426"/>
    <lineage>
        <taxon>Archaea</taxon>
        <taxon>Thermoproteota</taxon>
        <taxon>Thermoprotei</taxon>
        <taxon>Desulfurococcales</taxon>
        <taxon>Pyrodictiaceae</taxon>
        <taxon>Hyperthermus</taxon>
    </lineage>
</organism>
<evidence type="ECO:0000256" key="1">
    <source>
        <dbReference type="ARBA" id="ARBA00007787"/>
    </source>
</evidence>
<reference evidence="3 4" key="1">
    <citation type="journal article" date="2007" name="Archaea">
        <title>The genome of Hyperthermus butylicus: a sulfur-reducing, peptide fermenting, neutrophilic Crenarchaeote growing up to 108 degrees C.</title>
        <authorList>
            <person name="Brugger K."/>
            <person name="Chen L."/>
            <person name="Stark M."/>
            <person name="Zibat A."/>
            <person name="Redder P."/>
            <person name="Ruepp A."/>
            <person name="Awayez M."/>
            <person name="She Q."/>
            <person name="Garrett R.A."/>
            <person name="Klenk H.P."/>
        </authorList>
    </citation>
    <scope>NUCLEOTIDE SEQUENCE [LARGE SCALE GENOMIC DNA]</scope>
    <source>
        <strain evidence="4">DSM 5456 / JCM 9403 / PLM1-5</strain>
    </source>
</reference>
<evidence type="ECO:0000313" key="3">
    <source>
        <dbReference type="EMBL" id="ABM80774.1"/>
    </source>
</evidence>
<dbReference type="InterPro" id="IPR011903">
    <property type="entry name" value="TON_0319-like"/>
</dbReference>
<keyword evidence="4" id="KW-1185">Reference proteome</keyword>
<evidence type="ECO:0000259" key="2">
    <source>
        <dbReference type="Pfam" id="PF13192"/>
    </source>
</evidence>
<feature type="domain" description="Thioredoxin-like fold" evidence="2">
    <location>
        <begin position="148"/>
        <end position="229"/>
    </location>
</feature>
<gene>
    <name evidence="3" type="ordered locus">Hbut_0926</name>
</gene>
<protein>
    <submittedName>
        <fullName evidence="3">Conserved archaeal protein</fullName>
    </submittedName>
</protein>
<dbReference type="eggNOG" id="arCOG01218">
    <property type="taxonomic scope" value="Archaea"/>
</dbReference>
<comment type="similarity">
    <text evidence="1">Belongs to the glutaredoxin family.</text>
</comment>
<dbReference type="InterPro" id="IPR036249">
    <property type="entry name" value="Thioredoxin-like_sf"/>
</dbReference>
<dbReference type="AlphaFoldDB" id="A2BLB3"/>
<dbReference type="PANTHER" id="PTHR37170">
    <property type="entry name" value="GLUTAREDOXIN-RELATED"/>
    <property type="match status" value="1"/>
</dbReference>
<dbReference type="NCBIfam" id="TIGR02187">
    <property type="entry name" value="PDO_seleno_TRX"/>
    <property type="match status" value="1"/>
</dbReference>
<dbReference type="KEGG" id="hbu:Hbut_0926"/>
<sequence>MGSKRWVAVFDPVKMEIDKETRDAIKEAFEDLVKPVEINVFIGPNCRYCDETVKIAKVLEEEAPVKNGKKLVTMKIYEKDKHVDVFKKHGVERIPSLTLVEGRIKYTGTPSGEELRGLVETIIRISQEDSGLDETTVEKIKLIEKPVHVEIIVTPQCPYCPYAALLSNMFAYEAWRNGKTDFVSEIVEAYENPDIADKYGVTSVPAIAINGVLAFVGVPYEEDFIERIIDVVERRRTIKTEFLEGATGI</sequence>
<dbReference type="HOGENOM" id="CLU_082677_0_0_2"/>
<evidence type="ECO:0000313" key="4">
    <source>
        <dbReference type="Proteomes" id="UP000002593"/>
    </source>
</evidence>
<dbReference type="Gene3D" id="3.40.30.10">
    <property type="entry name" value="Glutaredoxin"/>
    <property type="match status" value="2"/>
</dbReference>
<dbReference type="STRING" id="415426.Hbut_0926"/>
<dbReference type="InterPro" id="IPR012336">
    <property type="entry name" value="Thioredoxin-like_fold"/>
</dbReference>
<accession>A2BLB3</accession>
<dbReference type="EnsemblBacteria" id="ABM80774">
    <property type="protein sequence ID" value="ABM80774"/>
    <property type="gene ID" value="Hbut_0926"/>
</dbReference>
<dbReference type="PANTHER" id="PTHR37170:SF1">
    <property type="entry name" value="GLUTAREDOXIN-LIKE PROTEIN"/>
    <property type="match status" value="1"/>
</dbReference>
<dbReference type="CDD" id="cd02973">
    <property type="entry name" value="TRX_GRX_like"/>
    <property type="match status" value="1"/>
</dbReference>